<evidence type="ECO:0000256" key="6">
    <source>
        <dbReference type="ARBA" id="ARBA00023077"/>
    </source>
</evidence>
<dbReference type="EMBL" id="AGJK01000006">
    <property type="protein sequence ID" value="EHP94650.1"/>
    <property type="molecule type" value="Genomic_DNA"/>
</dbReference>
<dbReference type="GO" id="GO:0038023">
    <property type="term" value="F:signaling receptor activity"/>
    <property type="evidence" value="ECO:0007669"/>
    <property type="project" value="InterPro"/>
</dbReference>
<keyword evidence="4 10" id="KW-1134">Transmembrane beta strand</keyword>
<proteinExistence type="inferred from homology"/>
<evidence type="ECO:0000259" key="13">
    <source>
        <dbReference type="Pfam" id="PF00593"/>
    </source>
</evidence>
<dbReference type="InterPro" id="IPR012910">
    <property type="entry name" value="Plug_dom"/>
</dbReference>
<dbReference type="FunFam" id="2.40.170.20:FF:000005">
    <property type="entry name" value="TonB-dependent siderophore receptor"/>
    <property type="match status" value="1"/>
</dbReference>
<evidence type="ECO:0000313" key="15">
    <source>
        <dbReference type="EMBL" id="EHP94650.1"/>
    </source>
</evidence>
<evidence type="ECO:0000256" key="8">
    <source>
        <dbReference type="ARBA" id="ARBA00023170"/>
    </source>
</evidence>
<dbReference type="InterPro" id="IPR039426">
    <property type="entry name" value="TonB-dep_rcpt-like"/>
</dbReference>
<comment type="similarity">
    <text evidence="2 10 11">Belongs to the TonB-dependent receptor family.</text>
</comment>
<feature type="signal peptide" evidence="12">
    <location>
        <begin position="1"/>
        <end position="36"/>
    </location>
</feature>
<dbReference type="CDD" id="cd01347">
    <property type="entry name" value="ligand_gated_channel"/>
    <property type="match status" value="1"/>
</dbReference>
<protein>
    <submittedName>
        <fullName evidence="15">TonB-dependent siderophore receptor</fullName>
    </submittedName>
</protein>
<dbReference type="Gene3D" id="2.170.130.10">
    <property type="entry name" value="TonB-dependent receptor, plug domain"/>
    <property type="match status" value="1"/>
</dbReference>
<keyword evidence="3 10" id="KW-0813">Transport</keyword>
<dbReference type="GO" id="GO:0015344">
    <property type="term" value="F:siderophore uptake transmembrane transporter activity"/>
    <property type="evidence" value="ECO:0007669"/>
    <property type="project" value="TreeGrafter"/>
</dbReference>
<keyword evidence="5 10" id="KW-0812">Transmembrane</keyword>
<keyword evidence="6 11" id="KW-0798">TonB box</keyword>
<evidence type="ECO:0000256" key="7">
    <source>
        <dbReference type="ARBA" id="ARBA00023136"/>
    </source>
</evidence>
<dbReference type="RefSeq" id="WP_003596738.1">
    <property type="nucleotide sequence ID" value="NZ_AGJK01000006.1"/>
</dbReference>
<evidence type="ECO:0000256" key="1">
    <source>
        <dbReference type="ARBA" id="ARBA00004571"/>
    </source>
</evidence>
<dbReference type="GO" id="GO:0009279">
    <property type="term" value="C:cell outer membrane"/>
    <property type="evidence" value="ECO:0007669"/>
    <property type="project" value="UniProtKB-SubCell"/>
</dbReference>
<dbReference type="PATRIC" id="fig|882800.3.peg.454"/>
<dbReference type="PANTHER" id="PTHR32552:SF90">
    <property type="entry name" value="METAL-PSEUDOPALINE RECEPTOR CNTO"/>
    <property type="match status" value="1"/>
</dbReference>
<feature type="chain" id="PRO_5005682689" evidence="12">
    <location>
        <begin position="37"/>
        <end position="733"/>
    </location>
</feature>
<dbReference type="GO" id="GO:0015891">
    <property type="term" value="P:siderophore transport"/>
    <property type="evidence" value="ECO:0007669"/>
    <property type="project" value="InterPro"/>
</dbReference>
<dbReference type="NCBIfam" id="TIGR01783">
    <property type="entry name" value="TonB-siderophor"/>
    <property type="match status" value="1"/>
</dbReference>
<dbReference type="Pfam" id="PF00593">
    <property type="entry name" value="TonB_dep_Rec_b-barrel"/>
    <property type="match status" value="1"/>
</dbReference>
<name>H1KCW3_METEX</name>
<evidence type="ECO:0000256" key="2">
    <source>
        <dbReference type="ARBA" id="ARBA00009810"/>
    </source>
</evidence>
<dbReference type="InterPro" id="IPR037066">
    <property type="entry name" value="Plug_dom_sf"/>
</dbReference>
<evidence type="ECO:0000259" key="14">
    <source>
        <dbReference type="Pfam" id="PF07715"/>
    </source>
</evidence>
<dbReference type="AlphaFoldDB" id="H1KCW3"/>
<evidence type="ECO:0000313" key="16">
    <source>
        <dbReference type="Proteomes" id="UP000004382"/>
    </source>
</evidence>
<dbReference type="InterPro" id="IPR010105">
    <property type="entry name" value="TonB_sidphr_rcpt"/>
</dbReference>
<keyword evidence="12" id="KW-0732">Signal</keyword>
<comment type="subcellular location">
    <subcellularLocation>
        <location evidence="1 10">Cell outer membrane</location>
        <topology evidence="1 10">Multi-pass membrane protein</topology>
    </subcellularLocation>
</comment>
<comment type="caution">
    <text evidence="15">The sequence shown here is derived from an EMBL/GenBank/DDBJ whole genome shotgun (WGS) entry which is preliminary data.</text>
</comment>
<evidence type="ECO:0000256" key="4">
    <source>
        <dbReference type="ARBA" id="ARBA00022452"/>
    </source>
</evidence>
<dbReference type="SUPFAM" id="SSF56935">
    <property type="entry name" value="Porins"/>
    <property type="match status" value="1"/>
</dbReference>
<organism evidence="15 16">
    <name type="scientific">Methylorubrum extorquens DSM 13060</name>
    <dbReference type="NCBI Taxonomy" id="882800"/>
    <lineage>
        <taxon>Bacteria</taxon>
        <taxon>Pseudomonadati</taxon>
        <taxon>Pseudomonadota</taxon>
        <taxon>Alphaproteobacteria</taxon>
        <taxon>Hyphomicrobiales</taxon>
        <taxon>Methylobacteriaceae</taxon>
        <taxon>Methylorubrum</taxon>
    </lineage>
</organism>
<dbReference type="Pfam" id="PF07715">
    <property type="entry name" value="Plug"/>
    <property type="match status" value="1"/>
</dbReference>
<sequence length="733" mass="79210">MVYNSLVFPSPGRCLARKLWQGTVLAASLSIGAAQAQETRVALDTISVESNAGGPVQPDVLGRSVDAISLIGPTPGFRSDRAVSATKTNTRQLDVPQVVTVVPRELITDVNATRVDRAFDYVPGLTQTNNFGGLGTFAYAIRGVTTAEIFRNGLAANRGGPPPLIDTQNIERIEVLKGAGGALFGRSDPGGLVNIVTKQPTTTRFVEMGGLWGSFEQFRGTVDSGGALNDEKTLLYRFNFAGGSQNSYRDYVGDDRLFIAPVLSWQITPDTKLTVEAAITRNNVVVDRGVVAVNKQLGFVPISRFLGEPGQVSRQSDAVLQVRLDHRFDADWQMRLAAQFNTGTLNGESAEGRGLLSDNRTVIRDRNYRDYSYDSAIGQAELVGRFRTGDIGHTLLLGFDREDFDNRQLYLRSNFNTFPYSIDIYNPRYGQPLPPLTRASNTLESVTDTGFYAQDLIDLTPQWKALAGVRFDLFERSFKQRVGGNSAEQTRTAASPRAGLVYQPIPELALYANVSTSFRPNIGTDAGLGAGSRPFEPETGLGYEAGAKVELNGGALLLTGAAFRIDRENVLTADPGNSGFQITAGGVRSQGFEFTAAGQLTPEMRIIGGYTFTDAFITKDNVLPVGAPLLNIPEHSGTMLAVYEVQSGPLRGLGIGGGVRAAGERAGDASNSGFRLPAYVVADALAYYKYENFRFGLNVENVLDTAYYVGSVSQFRVDTGSPRRITGSLLVRF</sequence>
<dbReference type="InterPro" id="IPR036942">
    <property type="entry name" value="Beta-barrel_TonB_sf"/>
</dbReference>
<feature type="domain" description="TonB-dependent receptor-like beta-barrel" evidence="13">
    <location>
        <begin position="265"/>
        <end position="702"/>
    </location>
</feature>
<dbReference type="PROSITE" id="PS52016">
    <property type="entry name" value="TONB_DEPENDENT_REC_3"/>
    <property type="match status" value="1"/>
</dbReference>
<feature type="domain" description="TonB-dependent receptor plug" evidence="14">
    <location>
        <begin position="92"/>
        <end position="191"/>
    </location>
</feature>
<evidence type="ECO:0000256" key="12">
    <source>
        <dbReference type="SAM" id="SignalP"/>
    </source>
</evidence>
<evidence type="ECO:0000256" key="9">
    <source>
        <dbReference type="ARBA" id="ARBA00023237"/>
    </source>
</evidence>
<dbReference type="PANTHER" id="PTHR32552">
    <property type="entry name" value="FERRICHROME IRON RECEPTOR-RELATED"/>
    <property type="match status" value="1"/>
</dbReference>
<evidence type="ECO:0000256" key="3">
    <source>
        <dbReference type="ARBA" id="ARBA00022448"/>
    </source>
</evidence>
<dbReference type="Gene3D" id="2.40.170.20">
    <property type="entry name" value="TonB-dependent receptor, beta-barrel domain"/>
    <property type="match status" value="1"/>
</dbReference>
<evidence type="ECO:0000256" key="11">
    <source>
        <dbReference type="RuleBase" id="RU003357"/>
    </source>
</evidence>
<keyword evidence="9 10" id="KW-0998">Cell outer membrane</keyword>
<evidence type="ECO:0000256" key="10">
    <source>
        <dbReference type="PROSITE-ProRule" id="PRU01360"/>
    </source>
</evidence>
<dbReference type="Proteomes" id="UP000004382">
    <property type="component" value="Unassembled WGS sequence"/>
</dbReference>
<evidence type="ECO:0000256" key="5">
    <source>
        <dbReference type="ARBA" id="ARBA00022692"/>
    </source>
</evidence>
<reference evidence="15 16" key="1">
    <citation type="submission" date="2011-09" db="EMBL/GenBank/DDBJ databases">
        <title>The draft genome of Methylobacterium extorquens DSM 13060.</title>
        <authorList>
            <consortium name="US DOE Joint Genome Institute (JGI-PGF)"/>
            <person name="Lucas S."/>
            <person name="Han J."/>
            <person name="Lapidus A."/>
            <person name="Cheng J.-F."/>
            <person name="Goodwin L."/>
            <person name="Pitluck S."/>
            <person name="Peters L."/>
            <person name="Land M.L."/>
            <person name="Hauser L."/>
            <person name="Koskimaki J."/>
            <person name="Halonen O."/>
            <person name="Pirttila A."/>
            <person name="Frank C."/>
            <person name="Woyke T.J."/>
        </authorList>
    </citation>
    <scope>NUCLEOTIDE SEQUENCE [LARGE SCALE GENOMIC DNA]</scope>
    <source>
        <strain evidence="15 16">DSM 13060</strain>
    </source>
</reference>
<keyword evidence="8 15" id="KW-0675">Receptor</keyword>
<gene>
    <name evidence="15" type="ORF">MetexDRAFT_0475</name>
</gene>
<keyword evidence="7 10" id="KW-0472">Membrane</keyword>
<accession>H1KCW3</accession>
<dbReference type="InterPro" id="IPR000531">
    <property type="entry name" value="Beta-barrel_TonB"/>
</dbReference>